<keyword evidence="1" id="KW-0812">Transmembrane</keyword>
<comment type="caution">
    <text evidence="2">The sequence shown here is derived from an EMBL/GenBank/DDBJ whole genome shotgun (WGS) entry which is preliminary data.</text>
</comment>
<dbReference type="Proteomes" id="UP000813427">
    <property type="component" value="Unassembled WGS sequence"/>
</dbReference>
<evidence type="ECO:0000313" key="3">
    <source>
        <dbReference type="Proteomes" id="UP000813427"/>
    </source>
</evidence>
<organism evidence="2 3">
    <name type="scientific">Fusarium tricinctum</name>
    <dbReference type="NCBI Taxonomy" id="61284"/>
    <lineage>
        <taxon>Eukaryota</taxon>
        <taxon>Fungi</taxon>
        <taxon>Dikarya</taxon>
        <taxon>Ascomycota</taxon>
        <taxon>Pezizomycotina</taxon>
        <taxon>Sordariomycetes</taxon>
        <taxon>Hypocreomycetidae</taxon>
        <taxon>Hypocreales</taxon>
        <taxon>Nectriaceae</taxon>
        <taxon>Fusarium</taxon>
        <taxon>Fusarium tricinctum species complex</taxon>
    </lineage>
</organism>
<dbReference type="EMBL" id="JAGPXF010000001">
    <property type="protein sequence ID" value="KAH7262120.1"/>
    <property type="molecule type" value="Genomic_DNA"/>
</dbReference>
<keyword evidence="3" id="KW-1185">Reference proteome</keyword>
<feature type="transmembrane region" description="Helical" evidence="1">
    <location>
        <begin position="77"/>
        <end position="96"/>
    </location>
</feature>
<dbReference type="OrthoDB" id="3340520at2759"/>
<reference evidence="2" key="1">
    <citation type="journal article" date="2021" name="Nat. Commun.">
        <title>Genetic determinants of endophytism in the Arabidopsis root mycobiome.</title>
        <authorList>
            <person name="Mesny F."/>
            <person name="Miyauchi S."/>
            <person name="Thiergart T."/>
            <person name="Pickel B."/>
            <person name="Atanasova L."/>
            <person name="Karlsson M."/>
            <person name="Huettel B."/>
            <person name="Barry K.W."/>
            <person name="Haridas S."/>
            <person name="Chen C."/>
            <person name="Bauer D."/>
            <person name="Andreopoulos W."/>
            <person name="Pangilinan J."/>
            <person name="LaButti K."/>
            <person name="Riley R."/>
            <person name="Lipzen A."/>
            <person name="Clum A."/>
            <person name="Drula E."/>
            <person name="Henrissat B."/>
            <person name="Kohler A."/>
            <person name="Grigoriev I.V."/>
            <person name="Martin F.M."/>
            <person name="Hacquard S."/>
        </authorList>
    </citation>
    <scope>NUCLEOTIDE SEQUENCE</scope>
    <source>
        <strain evidence="2">MPI-SDFR-AT-0068</strain>
    </source>
</reference>
<keyword evidence="1" id="KW-0472">Membrane</keyword>
<feature type="transmembrane region" description="Helical" evidence="1">
    <location>
        <begin position="52"/>
        <end position="71"/>
    </location>
</feature>
<name>A0A8K0S8I7_9HYPO</name>
<proteinExistence type="predicted"/>
<protein>
    <submittedName>
        <fullName evidence="2">Uncharacterized protein</fullName>
    </submittedName>
</protein>
<dbReference type="AlphaFoldDB" id="A0A8K0S8I7"/>
<feature type="transmembrane region" description="Helical" evidence="1">
    <location>
        <begin position="28"/>
        <end position="45"/>
    </location>
</feature>
<sequence>MDGLFEDSSLLSLSTVLAADFVDRLNENRLFTFLTATVVSVYFSLGSKLDIGLTLGFVAWKYYFLIVSLLHSIGLQQFGFVTAIALGTCFLGYFVLRWRTPHKPGSLSVSIGRPASKTERVLEGAFRQYLKYLVEKSPTPLAVRYIPIGVAEASDEVLVSQTTGSSEPANEIDIKILSPVFYSRFVHYAHDSEALFCELAESCTFWTDKPELLINVFLKKGSAPLHAPSLIDFTYFQFIKSLRRRPNRIEKPSAAASRSPQGVDIRGFRMSSMDAFIIAQDDVGLKKAYRTAVVRLFMADHITLGSMRLLGMIESVGRMGISWAVASLICQAIPNFS</sequence>
<evidence type="ECO:0000313" key="2">
    <source>
        <dbReference type="EMBL" id="KAH7262120.1"/>
    </source>
</evidence>
<keyword evidence="1" id="KW-1133">Transmembrane helix</keyword>
<gene>
    <name evidence="2" type="ORF">BKA59DRAFT_505158</name>
</gene>
<accession>A0A8K0S8I7</accession>
<evidence type="ECO:0000256" key="1">
    <source>
        <dbReference type="SAM" id="Phobius"/>
    </source>
</evidence>